<dbReference type="Pfam" id="PF14542">
    <property type="entry name" value="Acetyltransf_CG"/>
    <property type="match status" value="1"/>
</dbReference>
<dbReference type="InterPro" id="IPR000182">
    <property type="entry name" value="GNAT_dom"/>
</dbReference>
<dbReference type="PANTHER" id="PTHR31435:SF10">
    <property type="entry name" value="BSR4717 PROTEIN"/>
    <property type="match status" value="1"/>
</dbReference>
<dbReference type="PANTHER" id="PTHR31435">
    <property type="entry name" value="PROTEIN NATD1"/>
    <property type="match status" value="1"/>
</dbReference>
<dbReference type="InterPro" id="IPR016181">
    <property type="entry name" value="Acyl_CoA_acyltransferase"/>
</dbReference>
<protein>
    <submittedName>
        <fullName evidence="3">N-acetyltransferase</fullName>
    </submittedName>
</protein>
<comment type="caution">
    <text evidence="3">The sequence shown here is derived from an EMBL/GenBank/DDBJ whole genome shotgun (WGS) entry which is preliminary data.</text>
</comment>
<sequence length="97" mass="10753">MADIHLHHNPDQHRYELLVDGELAGFAAYSERGGAICLTHTEIDPGHEGKGYGSQLAARTLDTLRGEGRQVIPGCSFIAGYIERHPEYRSLVAPRRE</sequence>
<feature type="domain" description="N-acetyltransferase" evidence="1">
    <location>
        <begin position="1"/>
        <end position="97"/>
    </location>
</feature>
<accession>A0ABQ4Q0E9</accession>
<dbReference type="Gene3D" id="3.40.630.30">
    <property type="match status" value="1"/>
</dbReference>
<name>A0ABQ4Q0E9_9BURK</name>
<evidence type="ECO:0000259" key="1">
    <source>
        <dbReference type="PROSITE" id="PS51186"/>
    </source>
</evidence>
<evidence type="ECO:0000313" key="4">
    <source>
        <dbReference type="Proteomes" id="UP000887222"/>
    </source>
</evidence>
<evidence type="ECO:0000313" key="3">
    <source>
        <dbReference type="EMBL" id="GIZ50467.1"/>
    </source>
</evidence>
<organism evidence="3 4">
    <name type="scientific">Noviherbaspirillum aridicola</name>
    <dbReference type="NCBI Taxonomy" id="2849687"/>
    <lineage>
        <taxon>Bacteria</taxon>
        <taxon>Pseudomonadati</taxon>
        <taxon>Pseudomonadota</taxon>
        <taxon>Betaproteobacteria</taxon>
        <taxon>Burkholderiales</taxon>
        <taxon>Oxalobacteraceae</taxon>
        <taxon>Noviherbaspirillum</taxon>
    </lineage>
</organism>
<dbReference type="Proteomes" id="UP000887222">
    <property type="component" value="Unassembled WGS sequence"/>
</dbReference>
<feature type="domain" description="N-acetyltransferase" evidence="2">
    <location>
        <begin position="7"/>
        <end position="93"/>
    </location>
</feature>
<keyword evidence="4" id="KW-1185">Reference proteome</keyword>
<dbReference type="SUPFAM" id="SSF55729">
    <property type="entry name" value="Acyl-CoA N-acyltransferases (Nat)"/>
    <property type="match status" value="1"/>
</dbReference>
<dbReference type="EMBL" id="BPMK01000002">
    <property type="protein sequence ID" value="GIZ50467.1"/>
    <property type="molecule type" value="Genomic_DNA"/>
</dbReference>
<dbReference type="InterPro" id="IPR031165">
    <property type="entry name" value="GNAT_YJDJ"/>
</dbReference>
<dbReference type="PROSITE" id="PS51186">
    <property type="entry name" value="GNAT"/>
    <property type="match status" value="1"/>
</dbReference>
<dbReference type="PROSITE" id="PS51729">
    <property type="entry name" value="GNAT_YJDJ"/>
    <property type="match status" value="1"/>
</dbReference>
<evidence type="ECO:0000259" key="2">
    <source>
        <dbReference type="PROSITE" id="PS51729"/>
    </source>
</evidence>
<dbReference type="InterPro" id="IPR045057">
    <property type="entry name" value="Gcn5-rel_NAT"/>
</dbReference>
<reference evidence="3 4" key="1">
    <citation type="journal article" date="2022" name="Int. J. Syst. Evol. Microbiol.">
        <title>Noviherbaspirillum aridicola sp. nov., isolated from an arid soil in Pakistan.</title>
        <authorList>
            <person name="Khan I.U."/>
            <person name="Saqib M."/>
            <person name="Amin A."/>
            <person name="Hussain F."/>
            <person name="Li L."/>
            <person name="Liu Y.H."/>
            <person name="Fang B.Z."/>
            <person name="Ahmed I."/>
            <person name="Li W.J."/>
        </authorList>
    </citation>
    <scope>NUCLEOTIDE SEQUENCE [LARGE SCALE GENOMIC DNA]</scope>
    <source>
        <strain evidence="3 4">NCCP-691</strain>
    </source>
</reference>
<gene>
    <name evidence="3" type="ORF">NCCP691_04810</name>
</gene>
<proteinExistence type="predicted"/>
<dbReference type="CDD" id="cd04301">
    <property type="entry name" value="NAT_SF"/>
    <property type="match status" value="1"/>
</dbReference>
<dbReference type="RefSeq" id="WP_220806648.1">
    <property type="nucleotide sequence ID" value="NZ_BPMK01000002.1"/>
</dbReference>